<comment type="caution">
    <text evidence="1">The sequence shown here is derived from an EMBL/GenBank/DDBJ whole genome shotgun (WGS) entry which is preliminary data.</text>
</comment>
<keyword evidence="2" id="KW-1185">Reference proteome</keyword>
<dbReference type="EMBL" id="JAJOMB010000003">
    <property type="protein sequence ID" value="MCD5310832.1"/>
    <property type="molecule type" value="Genomic_DNA"/>
</dbReference>
<proteinExistence type="predicted"/>
<evidence type="ECO:0000313" key="1">
    <source>
        <dbReference type="EMBL" id="MCD5310832.1"/>
    </source>
</evidence>
<reference evidence="1" key="1">
    <citation type="submission" date="2021-11" db="EMBL/GenBank/DDBJ databases">
        <title>Streptomyces corallinus and Kineosporia corallina sp. nov., two new coral-derived marine actinobacteria.</title>
        <authorList>
            <person name="Buangrab K."/>
            <person name="Sutthacheep M."/>
            <person name="Yeemin T."/>
            <person name="Harunari E."/>
            <person name="Igarashi Y."/>
            <person name="Sripreechasak P."/>
            <person name="Kanchanasin P."/>
            <person name="Tanasupawat S."/>
            <person name="Phongsopitanun W."/>
        </authorList>
    </citation>
    <scope>NUCLEOTIDE SEQUENCE</scope>
    <source>
        <strain evidence="1">JCM 31032</strain>
    </source>
</reference>
<organism evidence="1 2">
    <name type="scientific">Kineosporia babensis</name>
    <dbReference type="NCBI Taxonomy" id="499548"/>
    <lineage>
        <taxon>Bacteria</taxon>
        <taxon>Bacillati</taxon>
        <taxon>Actinomycetota</taxon>
        <taxon>Actinomycetes</taxon>
        <taxon>Kineosporiales</taxon>
        <taxon>Kineosporiaceae</taxon>
        <taxon>Kineosporia</taxon>
    </lineage>
</organism>
<gene>
    <name evidence="1" type="ORF">LR394_07995</name>
</gene>
<name>A0A9X1N963_9ACTN</name>
<sequence>MDFKECNSGLACGRAVSTSVAYCCWACSKADEGGYEIHESGILGHSADCEQRHTERGFHPGSLQAIRGGR</sequence>
<evidence type="ECO:0000313" key="2">
    <source>
        <dbReference type="Proteomes" id="UP001138997"/>
    </source>
</evidence>
<accession>A0A9X1N963</accession>
<dbReference type="AlphaFoldDB" id="A0A9X1N963"/>
<protein>
    <submittedName>
        <fullName evidence="1">Uncharacterized protein</fullName>
    </submittedName>
</protein>
<dbReference type="Proteomes" id="UP001138997">
    <property type="component" value="Unassembled WGS sequence"/>
</dbReference>
<dbReference type="RefSeq" id="WP_231440008.1">
    <property type="nucleotide sequence ID" value="NZ_JAJOMB010000003.1"/>
</dbReference>